<feature type="transmembrane region" description="Helical" evidence="1">
    <location>
        <begin position="74"/>
        <end position="94"/>
    </location>
</feature>
<dbReference type="Proteomes" id="UP000622860">
    <property type="component" value="Unassembled WGS sequence"/>
</dbReference>
<gene>
    <name evidence="2" type="ORF">GCM10011398_35540</name>
</gene>
<reference evidence="2" key="1">
    <citation type="journal article" date="2014" name="Int. J. Syst. Evol. Microbiol.">
        <title>Complete genome sequence of Corynebacterium casei LMG S-19264T (=DSM 44701T), isolated from a smear-ripened cheese.</title>
        <authorList>
            <consortium name="US DOE Joint Genome Institute (JGI-PGF)"/>
            <person name="Walter F."/>
            <person name="Albersmeier A."/>
            <person name="Kalinowski J."/>
            <person name="Ruckert C."/>
        </authorList>
    </citation>
    <scope>NUCLEOTIDE SEQUENCE</scope>
    <source>
        <strain evidence="2">CGMCC 1.12754</strain>
    </source>
</reference>
<dbReference type="AlphaFoldDB" id="A0A917HPS2"/>
<accession>A0A917HPS2</accession>
<dbReference type="EMBL" id="BMFR01000023">
    <property type="protein sequence ID" value="GGG86614.1"/>
    <property type="molecule type" value="Genomic_DNA"/>
</dbReference>
<dbReference type="InterPro" id="IPR035167">
    <property type="entry name" value="DUF5316"/>
</dbReference>
<evidence type="ECO:0000256" key="1">
    <source>
        <dbReference type="SAM" id="Phobius"/>
    </source>
</evidence>
<evidence type="ECO:0000313" key="3">
    <source>
        <dbReference type="Proteomes" id="UP000622860"/>
    </source>
</evidence>
<sequence length="95" mass="10240">MKKAIYFGFGIASLLFILGYFLKNAHLFGSIAMGIGLIFFAIGGLSGGAFIDGNQLRANFHTETKEDRGKRQKIILISGVIAIPNFAAGVLLFMV</sequence>
<reference evidence="2" key="2">
    <citation type="submission" date="2020-09" db="EMBL/GenBank/DDBJ databases">
        <authorList>
            <person name="Sun Q."/>
            <person name="Zhou Y."/>
        </authorList>
    </citation>
    <scope>NUCLEOTIDE SEQUENCE</scope>
    <source>
        <strain evidence="2">CGMCC 1.12754</strain>
    </source>
</reference>
<organism evidence="2 3">
    <name type="scientific">Virgibacillus oceani</name>
    <dbReference type="NCBI Taxonomy" id="1479511"/>
    <lineage>
        <taxon>Bacteria</taxon>
        <taxon>Bacillati</taxon>
        <taxon>Bacillota</taxon>
        <taxon>Bacilli</taxon>
        <taxon>Bacillales</taxon>
        <taxon>Bacillaceae</taxon>
        <taxon>Virgibacillus</taxon>
    </lineage>
</organism>
<comment type="caution">
    <text evidence="2">The sequence shown here is derived from an EMBL/GenBank/DDBJ whole genome shotgun (WGS) entry which is preliminary data.</text>
</comment>
<keyword evidence="3" id="KW-1185">Reference proteome</keyword>
<keyword evidence="1" id="KW-1133">Transmembrane helix</keyword>
<protein>
    <recommendedName>
        <fullName evidence="4">DUF5316 domain-containing protein</fullName>
    </recommendedName>
</protein>
<dbReference type="Pfam" id="PF17247">
    <property type="entry name" value="DUF5316"/>
    <property type="match status" value="1"/>
</dbReference>
<dbReference type="RefSeq" id="WP_188456715.1">
    <property type="nucleotide sequence ID" value="NZ_BMFR01000023.1"/>
</dbReference>
<feature type="transmembrane region" description="Helical" evidence="1">
    <location>
        <begin position="28"/>
        <end position="53"/>
    </location>
</feature>
<evidence type="ECO:0000313" key="2">
    <source>
        <dbReference type="EMBL" id="GGG86614.1"/>
    </source>
</evidence>
<name>A0A917HPS2_9BACI</name>
<proteinExistence type="predicted"/>
<keyword evidence="1" id="KW-0472">Membrane</keyword>
<keyword evidence="1" id="KW-0812">Transmembrane</keyword>
<feature type="transmembrane region" description="Helical" evidence="1">
    <location>
        <begin position="5"/>
        <end position="22"/>
    </location>
</feature>
<evidence type="ECO:0008006" key="4">
    <source>
        <dbReference type="Google" id="ProtNLM"/>
    </source>
</evidence>